<dbReference type="AlphaFoldDB" id="A0A1D9LC52"/>
<evidence type="ECO:0000256" key="1">
    <source>
        <dbReference type="SAM" id="Coils"/>
    </source>
</evidence>
<reference evidence="2 3" key="1">
    <citation type="submission" date="2016-10" db="EMBL/GenBank/DDBJ databases">
        <title>Chromobacterium muskegensis sp. nov., an insecticidal bacterium isolated from Sphagnum bogs.</title>
        <authorList>
            <person name="Sparks M.E."/>
            <person name="Blackburn M.B."/>
            <person name="Gundersen-Rindal D.E."/>
            <person name="Mitchell A."/>
            <person name="Farrar R."/>
            <person name="Kuhar D."/>
        </authorList>
    </citation>
    <scope>NUCLEOTIDE SEQUENCE [LARGE SCALE GENOMIC DNA]</scope>
    <source>
        <strain evidence="2 3">21-1</strain>
    </source>
</reference>
<keyword evidence="1" id="KW-0175">Coiled coil</keyword>
<gene>
    <name evidence="2" type="ORF">BKX93_01805</name>
</gene>
<evidence type="ECO:0000313" key="3">
    <source>
        <dbReference type="Proteomes" id="UP000178776"/>
    </source>
</evidence>
<organism evidence="2 3">
    <name type="scientific">Chromobacterium vaccinii</name>
    <dbReference type="NCBI Taxonomy" id="1108595"/>
    <lineage>
        <taxon>Bacteria</taxon>
        <taxon>Pseudomonadati</taxon>
        <taxon>Pseudomonadota</taxon>
        <taxon>Betaproteobacteria</taxon>
        <taxon>Neisseriales</taxon>
        <taxon>Chromobacteriaceae</taxon>
        <taxon>Chromobacterium</taxon>
    </lineage>
</organism>
<dbReference type="Proteomes" id="UP000178776">
    <property type="component" value="Chromosome"/>
</dbReference>
<dbReference type="GeneID" id="68839955"/>
<dbReference type="RefSeq" id="WP_070978404.1">
    <property type="nucleotide sequence ID" value="NZ_CP017707.1"/>
</dbReference>
<dbReference type="EMBL" id="CP017707">
    <property type="protein sequence ID" value="AOZ48853.1"/>
    <property type="molecule type" value="Genomic_DNA"/>
</dbReference>
<evidence type="ECO:0000313" key="2">
    <source>
        <dbReference type="EMBL" id="AOZ48853.1"/>
    </source>
</evidence>
<name>A0A1D9LC52_9NEIS</name>
<protein>
    <submittedName>
        <fullName evidence="2">Uncharacterized protein</fullName>
    </submittedName>
</protein>
<dbReference type="STRING" id="1108595.BKX93_01805"/>
<dbReference type="KEGG" id="cvc:BKX93_01805"/>
<accession>A0A1D9LC52</accession>
<proteinExistence type="predicted"/>
<feature type="coiled-coil region" evidence="1">
    <location>
        <begin position="66"/>
        <end position="93"/>
    </location>
</feature>
<sequence>MSEPYLYEFLVRGTAAGIAGAHVIYAAEAKNALTGESRAETGMAQPVALVAGAAGEPLGDIAAALNLNALAEVEALQQQLKARDAEIADLRAQLANATTVSAL</sequence>